<evidence type="ECO:0000313" key="5">
    <source>
        <dbReference type="Proteomes" id="UP000444721"/>
    </source>
</evidence>
<dbReference type="VEuPathDB" id="AmoebaDB:NfTy_063190"/>
<protein>
    <recommendedName>
        <fullName evidence="3">PX domain-containing protein</fullName>
    </recommendedName>
</protein>
<dbReference type="GeneID" id="68111156"/>
<dbReference type="SUPFAM" id="SSF64268">
    <property type="entry name" value="PX domain"/>
    <property type="match status" value="1"/>
</dbReference>
<dbReference type="RefSeq" id="XP_044561998.1">
    <property type="nucleotide sequence ID" value="XM_044707297.1"/>
</dbReference>
<keyword evidence="5" id="KW-1185">Reference proteome</keyword>
<dbReference type="InterPro" id="IPR001683">
    <property type="entry name" value="PX_dom"/>
</dbReference>
<dbReference type="GO" id="GO:0035091">
    <property type="term" value="F:phosphatidylinositol binding"/>
    <property type="evidence" value="ECO:0007669"/>
    <property type="project" value="InterPro"/>
</dbReference>
<feature type="domain" description="PX" evidence="3">
    <location>
        <begin position="5"/>
        <end position="159"/>
    </location>
</feature>
<dbReference type="EMBL" id="VFQX01000035">
    <property type="protein sequence ID" value="KAF0977285.1"/>
    <property type="molecule type" value="Genomic_DNA"/>
</dbReference>
<feature type="compositionally biased region" description="Low complexity" evidence="2">
    <location>
        <begin position="487"/>
        <end position="502"/>
    </location>
</feature>
<name>A0A6A5BVB1_NAEFO</name>
<evidence type="ECO:0000259" key="3">
    <source>
        <dbReference type="PROSITE" id="PS50195"/>
    </source>
</evidence>
<dbReference type="Pfam" id="PF00787">
    <property type="entry name" value="PX"/>
    <property type="match status" value="1"/>
</dbReference>
<feature type="region of interest" description="Disordered" evidence="2">
    <location>
        <begin position="72"/>
        <end position="97"/>
    </location>
</feature>
<keyword evidence="1" id="KW-0175">Coiled coil</keyword>
<feature type="coiled-coil region" evidence="1">
    <location>
        <begin position="431"/>
        <end position="458"/>
    </location>
</feature>
<accession>A0A6A5BVB1</accession>
<dbReference type="CDD" id="cd06093">
    <property type="entry name" value="PX_domain"/>
    <property type="match status" value="1"/>
</dbReference>
<dbReference type="VEuPathDB" id="AmoebaDB:FDP41_003938"/>
<dbReference type="AlphaFoldDB" id="A0A6A5BVB1"/>
<dbReference type="OMA" id="CIPEPLH"/>
<proteinExistence type="predicted"/>
<dbReference type="SMART" id="SM00312">
    <property type="entry name" value="PX"/>
    <property type="match status" value="1"/>
</dbReference>
<evidence type="ECO:0000256" key="1">
    <source>
        <dbReference type="SAM" id="Coils"/>
    </source>
</evidence>
<dbReference type="Gene3D" id="3.30.1520.10">
    <property type="entry name" value="Phox-like domain"/>
    <property type="match status" value="1"/>
</dbReference>
<dbReference type="PROSITE" id="PS50195">
    <property type="entry name" value="PX"/>
    <property type="match status" value="1"/>
</dbReference>
<dbReference type="OrthoDB" id="10254720at2759"/>
<gene>
    <name evidence="4" type="ORF">FDP41_003938</name>
</gene>
<comment type="caution">
    <text evidence="4">The sequence shown here is derived from an EMBL/GenBank/DDBJ whole genome shotgun (WGS) entry which is preliminary data.</text>
</comment>
<organism evidence="4 5">
    <name type="scientific">Naegleria fowleri</name>
    <name type="common">Brain eating amoeba</name>
    <dbReference type="NCBI Taxonomy" id="5763"/>
    <lineage>
        <taxon>Eukaryota</taxon>
        <taxon>Discoba</taxon>
        <taxon>Heterolobosea</taxon>
        <taxon>Tetramitia</taxon>
        <taxon>Eutetramitia</taxon>
        <taxon>Vahlkampfiidae</taxon>
        <taxon>Naegleria</taxon>
    </lineage>
</organism>
<dbReference type="VEuPathDB" id="AmoebaDB:NF0047130"/>
<reference evidence="4 5" key="1">
    <citation type="journal article" date="2019" name="Sci. Rep.">
        <title>Nanopore sequencing improves the draft genome of the human pathogenic amoeba Naegleria fowleri.</title>
        <authorList>
            <person name="Liechti N."/>
            <person name="Schurch N."/>
            <person name="Bruggmann R."/>
            <person name="Wittwer M."/>
        </authorList>
    </citation>
    <scope>NUCLEOTIDE SEQUENCE [LARGE SCALE GENOMIC DNA]</scope>
    <source>
        <strain evidence="4 5">ATCC 30894</strain>
    </source>
</reference>
<feature type="region of interest" description="Disordered" evidence="2">
    <location>
        <begin position="487"/>
        <end position="518"/>
    </location>
</feature>
<dbReference type="Proteomes" id="UP000444721">
    <property type="component" value="Unassembled WGS sequence"/>
</dbReference>
<dbReference type="InterPro" id="IPR036871">
    <property type="entry name" value="PX_dom_sf"/>
</dbReference>
<evidence type="ECO:0000256" key="2">
    <source>
        <dbReference type="SAM" id="MobiDB-lite"/>
    </source>
</evidence>
<evidence type="ECO:0000313" key="4">
    <source>
        <dbReference type="EMBL" id="KAF0977285.1"/>
    </source>
</evidence>
<sequence length="759" mass="87645">MSNILLQFTDHTIEYQPSTNKPLYVLYHIKCSYRTNHNSTISSYPTRANQESYTVIKRYSELLELHKKIMKQLGKRSSSSSNSPRKEKHGSSPSATLQEEGIKFPGKLLFGNFKDENITKRKEELQKYFDSITSNPMITQDPLCSQIIYAFFRRNLQRVSPNVVFGEYYEKIVEKVKKLAIPFGPISENEMNAIMTLTSQVSKGYSDSVFQNIDQIKGLEHFLGNSLDNTPSKSDEDDLDDLYLIVNSSPKDSFDDEEKGKTTIKNKKKMAPEPKSMWFNMPIENSITPSSSNESLNGSSPRNTPIFSNVGSIFSMDWNSVIADLCQAMNNYNKAVQYPRMMMYKECCEIYEKLRQERELALILIFNKMQKLFSQKNQKFPEQSKACKNCLSALAQNCVDMTLTFEEISESFALLKKYFSELATKNPATQRKDFTDNLESLKEILQILLEQVKKGQQKITTLRQILKTLFVVFDDFSTRKLSAFSQSQNSQTSNASTTSSNATGDNDMDEPFPVSSEDSNSYNVLCREYIETYLLPFASMGYVSELSFMVPDALKYFIIYNCSLREKRIRRILASSQKSDSDSNLMDSQMKQAMEKLFSEKIPQTDETRDAIARAFQSELQSLGNSEIMDPEVLLFCIPEPLHRTCTLFSMRFLSWVNQLEEIEGFQFCRLLHVQYSRTTQQELEQWNHMVHMCRKILDILEQAVLCFSEHSQDTITTDLKISITYETKSRLDLISKQFSGYAERLHYYNSESKRFRLL</sequence>